<dbReference type="Proteomes" id="UP000054359">
    <property type="component" value="Unassembled WGS sequence"/>
</dbReference>
<organism evidence="2 3">
    <name type="scientific">Stegodyphus mimosarum</name>
    <name type="common">African social velvet spider</name>
    <dbReference type="NCBI Taxonomy" id="407821"/>
    <lineage>
        <taxon>Eukaryota</taxon>
        <taxon>Metazoa</taxon>
        <taxon>Ecdysozoa</taxon>
        <taxon>Arthropoda</taxon>
        <taxon>Chelicerata</taxon>
        <taxon>Arachnida</taxon>
        <taxon>Araneae</taxon>
        <taxon>Araneomorphae</taxon>
        <taxon>Entelegynae</taxon>
        <taxon>Eresoidea</taxon>
        <taxon>Eresidae</taxon>
        <taxon>Stegodyphus</taxon>
    </lineage>
</organism>
<evidence type="ECO:0000256" key="1">
    <source>
        <dbReference type="SAM" id="MobiDB-lite"/>
    </source>
</evidence>
<name>A0A087TWN4_STEMI</name>
<dbReference type="AlphaFoldDB" id="A0A087TWN4"/>
<reference evidence="2 3" key="1">
    <citation type="submission" date="2013-11" db="EMBL/GenBank/DDBJ databases">
        <title>Genome sequencing of Stegodyphus mimosarum.</title>
        <authorList>
            <person name="Bechsgaard J."/>
        </authorList>
    </citation>
    <scope>NUCLEOTIDE SEQUENCE [LARGE SCALE GENOMIC DNA]</scope>
</reference>
<feature type="compositionally biased region" description="Basic and acidic residues" evidence="1">
    <location>
        <begin position="282"/>
        <end position="296"/>
    </location>
</feature>
<keyword evidence="3" id="KW-1185">Reference proteome</keyword>
<feature type="non-terminal residue" evidence="2">
    <location>
        <position position="411"/>
    </location>
</feature>
<sequence>MPEISFCGRTFKRRQNFPEKECIPKKIYRRINPTIFKRSTGITTHKEIDSFILTDSVRNAERNEQELPVLKSCLYEIQYSDNSQSLKDYTKHPFNKKYEEKNRMQAKLFKTNKECERLQYLFKRQMMITQHAKEMKENSKNKHCTVTDGCSTVSPLRSISVQDGANKMVENFAAIPHTFVRDKAEFRKDTKYFTRHLNEKELNNHTITGHHNFETNEDNLHEIFKNSNNSHHNFDTQTKNSRNNMFTKPISIQNLIRNFSREFNPKNNVSQISTYTYSNLETDSRTRSDTADRWELKNSNNSNSKSSLEIQVRDDCNRKQRNGIQKLSKEYLSENLTHACTHYEPTATKNVKSSNDKLEFISLESQADSELDTYKNIRLRSLNCKKKPANEHLECEKCRNEKSRKKFSRLN</sequence>
<protein>
    <submittedName>
        <fullName evidence="2">Uncharacterized protein</fullName>
    </submittedName>
</protein>
<proteinExistence type="predicted"/>
<dbReference type="EMBL" id="KK117095">
    <property type="protein sequence ID" value="KFM69523.1"/>
    <property type="molecule type" value="Genomic_DNA"/>
</dbReference>
<evidence type="ECO:0000313" key="2">
    <source>
        <dbReference type="EMBL" id="KFM69523.1"/>
    </source>
</evidence>
<accession>A0A087TWN4</accession>
<feature type="region of interest" description="Disordered" evidence="1">
    <location>
        <begin position="282"/>
        <end position="310"/>
    </location>
</feature>
<gene>
    <name evidence="2" type="ORF">X975_10797</name>
</gene>
<evidence type="ECO:0000313" key="3">
    <source>
        <dbReference type="Proteomes" id="UP000054359"/>
    </source>
</evidence>
<feature type="compositionally biased region" description="Low complexity" evidence="1">
    <location>
        <begin position="297"/>
        <end position="307"/>
    </location>
</feature>